<reference evidence="2" key="1">
    <citation type="journal article" date="2021" name="IMA Fungus">
        <title>Genomic characterization of three marine fungi, including Emericellopsis atlantica sp. nov. with signatures of a generalist lifestyle and marine biomass degradation.</title>
        <authorList>
            <person name="Hagestad O.C."/>
            <person name="Hou L."/>
            <person name="Andersen J.H."/>
            <person name="Hansen E.H."/>
            <person name="Altermark B."/>
            <person name="Li C."/>
            <person name="Kuhnert E."/>
            <person name="Cox R.J."/>
            <person name="Crous P.W."/>
            <person name="Spatafora J.W."/>
            <person name="Lail K."/>
            <person name="Amirebrahimi M."/>
            <person name="Lipzen A."/>
            <person name="Pangilinan J."/>
            <person name="Andreopoulos W."/>
            <person name="Hayes R.D."/>
            <person name="Ng V."/>
            <person name="Grigoriev I.V."/>
            <person name="Jackson S.A."/>
            <person name="Sutton T.D.S."/>
            <person name="Dobson A.D.W."/>
            <person name="Rama T."/>
        </authorList>
    </citation>
    <scope>NUCLEOTIDE SEQUENCE</scope>
    <source>
        <strain evidence="2">TRa3180A</strain>
    </source>
</reference>
<name>A0A9P7YZS6_9HELO</name>
<comment type="caution">
    <text evidence="2">The sequence shown here is derived from an EMBL/GenBank/DDBJ whole genome shotgun (WGS) entry which is preliminary data.</text>
</comment>
<feature type="transmembrane region" description="Helical" evidence="1">
    <location>
        <begin position="93"/>
        <end position="112"/>
    </location>
</feature>
<keyword evidence="3" id="KW-1185">Reference proteome</keyword>
<organism evidence="2 3">
    <name type="scientific">Calycina marina</name>
    <dbReference type="NCBI Taxonomy" id="1763456"/>
    <lineage>
        <taxon>Eukaryota</taxon>
        <taxon>Fungi</taxon>
        <taxon>Dikarya</taxon>
        <taxon>Ascomycota</taxon>
        <taxon>Pezizomycotina</taxon>
        <taxon>Leotiomycetes</taxon>
        <taxon>Helotiales</taxon>
        <taxon>Pezizellaceae</taxon>
        <taxon>Calycina</taxon>
    </lineage>
</organism>
<sequence length="184" mass="21280">MLQKIKYDESHVSHAYQTAELYEHHDLALKELQQFIQVTGQSDEVKRKFQILACIVQFISFDLFREGRYSWEFHLQAAAALAAQMFNHIDTTIYMDATAVAITFMCGVVLWLDILSTVTAVKRPLLWDCRERKLSLIQMDKTVACRNWVAATIAEIGFLGERKAAGMLNEQDMWYIDNQVQQII</sequence>
<evidence type="ECO:0000313" key="3">
    <source>
        <dbReference type="Proteomes" id="UP000887226"/>
    </source>
</evidence>
<evidence type="ECO:0000313" key="2">
    <source>
        <dbReference type="EMBL" id="KAG9242706.1"/>
    </source>
</evidence>
<keyword evidence="1" id="KW-0812">Transmembrane</keyword>
<evidence type="ECO:0000256" key="1">
    <source>
        <dbReference type="SAM" id="Phobius"/>
    </source>
</evidence>
<dbReference type="InterPro" id="IPR021858">
    <property type="entry name" value="Fun_TF"/>
</dbReference>
<dbReference type="OrthoDB" id="5213892at2759"/>
<dbReference type="Pfam" id="PF11951">
    <property type="entry name" value="Fungal_trans_2"/>
    <property type="match status" value="1"/>
</dbReference>
<gene>
    <name evidence="2" type="ORF">BJ878DRAFT_543994</name>
</gene>
<dbReference type="EMBL" id="MU254045">
    <property type="protein sequence ID" value="KAG9242706.1"/>
    <property type="molecule type" value="Genomic_DNA"/>
</dbReference>
<accession>A0A9P7YZS6</accession>
<dbReference type="AlphaFoldDB" id="A0A9P7YZS6"/>
<protein>
    <submittedName>
        <fullName evidence="2">Uncharacterized protein</fullName>
    </submittedName>
</protein>
<proteinExistence type="predicted"/>
<keyword evidence="1" id="KW-0472">Membrane</keyword>
<dbReference type="Proteomes" id="UP000887226">
    <property type="component" value="Unassembled WGS sequence"/>
</dbReference>
<keyword evidence="1" id="KW-1133">Transmembrane helix</keyword>